<proteinExistence type="inferred from homology"/>
<dbReference type="OMA" id="TRLEHDY"/>
<evidence type="ECO:0000256" key="8">
    <source>
        <dbReference type="PIRNR" id="PIRNR000447"/>
    </source>
</evidence>
<dbReference type="InterPro" id="IPR018201">
    <property type="entry name" value="Ketoacyl_synth_AS"/>
</dbReference>
<dbReference type="PROSITE" id="PS52004">
    <property type="entry name" value="KS3_2"/>
    <property type="match status" value="1"/>
</dbReference>
<dbReference type="PIRSF" id="PIRSF000447">
    <property type="entry name" value="KAS_II"/>
    <property type="match status" value="1"/>
</dbReference>
<keyword evidence="3 8" id="KW-0808">Transferase</keyword>
<dbReference type="InterPro" id="IPR000794">
    <property type="entry name" value="Beta-ketoacyl_synthase"/>
</dbReference>
<dbReference type="PANTHER" id="PTHR11712">
    <property type="entry name" value="POLYKETIDE SYNTHASE-RELATED"/>
    <property type="match status" value="1"/>
</dbReference>
<evidence type="ECO:0000259" key="11">
    <source>
        <dbReference type="PROSITE" id="PS52004"/>
    </source>
</evidence>
<dbReference type="AlphaFoldDB" id="C1EET5"/>
<dbReference type="Pfam" id="PF02801">
    <property type="entry name" value="Ketoacyl-synt_C"/>
    <property type="match status" value="1"/>
</dbReference>
<dbReference type="Gene3D" id="3.40.47.10">
    <property type="match status" value="1"/>
</dbReference>
<dbReference type="OrthoDB" id="5334845at2759"/>
<dbReference type="PROSITE" id="PS00606">
    <property type="entry name" value="KS3_1"/>
    <property type="match status" value="1"/>
</dbReference>
<evidence type="ECO:0000256" key="4">
    <source>
        <dbReference type="ARBA" id="ARBA00022832"/>
    </source>
</evidence>
<accession>C1EET5</accession>
<dbReference type="GeneID" id="8247752"/>
<dbReference type="InterPro" id="IPR014030">
    <property type="entry name" value="Ketoacyl_synth_N"/>
</dbReference>
<dbReference type="InterPro" id="IPR014031">
    <property type="entry name" value="Ketoacyl_synth_C"/>
</dbReference>
<dbReference type="GO" id="GO:0004315">
    <property type="term" value="F:3-oxoacyl-[acyl-carrier-protein] synthase activity"/>
    <property type="evidence" value="ECO:0007669"/>
    <property type="project" value="InterPro"/>
</dbReference>
<dbReference type="SMART" id="SM00825">
    <property type="entry name" value="PKS_KS"/>
    <property type="match status" value="1"/>
</dbReference>
<comment type="similarity">
    <text evidence="1 8 10">Belongs to the thiolase-like superfamily. Beta-ketoacyl-ACP synthases family.</text>
</comment>
<dbReference type="InterPro" id="IPR020841">
    <property type="entry name" value="PKS_Beta-ketoAc_synthase_dom"/>
</dbReference>
<keyword evidence="13" id="KW-1185">Reference proteome</keyword>
<sequence length="430" mass="45120">MASARVVITGLGVVTAHGNDVDDFYAKLLAGKSCISPISEWTPHEEQGTTIAGEIKGFDPEEFMTKKMARRVDPFIAYQIVAAKKALQSAGLPFAKGEELDAVVDKTRAGCLIGSAMGGMHSFSTATENLVKEYPSWIGHKKMNPFCIPFAITNMGSALTAMDLGFMGPNYSISSACASGNFCILNSVDHIRNGEADLMLAGASDAAVLPSGMGGFSAVKALSKRNDDPTAASRPWDKGRDGFVMGEGAGVLVLESLEHALARGATPIAEVLGGSYSCDAHHMTEPHPDGEGVQLAITRALKDSGVDASAVNYVNAHATSTPAGDMAELRVLQRMFGKNSEFKINSTKGLIGHLLGAASAVEAVACVKAIQCGEVHPNINLEDPEDDVEMGLLVGGESERLDVRVALSNSFGFGGHNSAVLFGKYEPVVT</sequence>
<feature type="domain" description="Ketosynthase family 3 (KS3)" evidence="11">
    <location>
        <begin position="3"/>
        <end position="424"/>
    </location>
</feature>
<evidence type="ECO:0000256" key="7">
    <source>
        <dbReference type="ARBA" id="ARBA00023315"/>
    </source>
</evidence>
<evidence type="ECO:0000313" key="13">
    <source>
        <dbReference type="Proteomes" id="UP000002009"/>
    </source>
</evidence>
<evidence type="ECO:0000256" key="10">
    <source>
        <dbReference type="RuleBase" id="RU003694"/>
    </source>
</evidence>
<keyword evidence="5" id="KW-0443">Lipid metabolism</keyword>
<dbReference type="InParanoid" id="C1EET5"/>
<dbReference type="FunFam" id="3.40.47.10:FF:000018">
    <property type="entry name" value="3-oxoacyl-[acyl-carrier-protein] synthase 2"/>
    <property type="match status" value="1"/>
</dbReference>
<dbReference type="PANTHER" id="PTHR11712:SF332">
    <property type="entry name" value="3-OXOACYL-[ACYL-CARRIER-PROTEIN] SYNTHASE II, CHLOROPLASTIC"/>
    <property type="match status" value="1"/>
</dbReference>
<protein>
    <recommendedName>
        <fullName evidence="8">3-oxoacyl-[acyl-carrier-protein] synthase</fullName>
    </recommendedName>
</protein>
<evidence type="ECO:0000256" key="3">
    <source>
        <dbReference type="ARBA" id="ARBA00022679"/>
    </source>
</evidence>
<keyword evidence="6 8" id="KW-0275">Fatty acid biosynthesis</keyword>
<evidence type="ECO:0000256" key="5">
    <source>
        <dbReference type="ARBA" id="ARBA00023098"/>
    </source>
</evidence>
<dbReference type="CDD" id="cd00834">
    <property type="entry name" value="KAS_I_II"/>
    <property type="match status" value="1"/>
</dbReference>
<keyword evidence="7" id="KW-0012">Acyltransferase</keyword>
<keyword evidence="2 8" id="KW-0444">Lipid biosynthesis</keyword>
<evidence type="ECO:0000256" key="9">
    <source>
        <dbReference type="PIRSR" id="PIRSR000447-1"/>
    </source>
</evidence>
<evidence type="ECO:0000256" key="1">
    <source>
        <dbReference type="ARBA" id="ARBA00008467"/>
    </source>
</evidence>
<dbReference type="GO" id="GO:0005739">
    <property type="term" value="C:mitochondrion"/>
    <property type="evidence" value="ECO:0007669"/>
    <property type="project" value="TreeGrafter"/>
</dbReference>
<name>C1EET5_MICCC</name>
<dbReference type="RefSeq" id="XP_002505037.1">
    <property type="nucleotide sequence ID" value="XM_002504991.1"/>
</dbReference>
<reference evidence="12 13" key="1">
    <citation type="journal article" date="2009" name="Science">
        <title>Green evolution and dynamic adaptations revealed by genomes of the marine picoeukaryotes Micromonas.</title>
        <authorList>
            <person name="Worden A.Z."/>
            <person name="Lee J.H."/>
            <person name="Mock T."/>
            <person name="Rouze P."/>
            <person name="Simmons M.P."/>
            <person name="Aerts A.L."/>
            <person name="Allen A.E."/>
            <person name="Cuvelier M.L."/>
            <person name="Derelle E."/>
            <person name="Everett M.V."/>
            <person name="Foulon E."/>
            <person name="Grimwood J."/>
            <person name="Gundlach H."/>
            <person name="Henrissat B."/>
            <person name="Napoli C."/>
            <person name="McDonald S.M."/>
            <person name="Parker M.S."/>
            <person name="Rombauts S."/>
            <person name="Salamov A."/>
            <person name="Von Dassow P."/>
            <person name="Badger J.H."/>
            <person name="Coutinho P.M."/>
            <person name="Demir E."/>
            <person name="Dubchak I."/>
            <person name="Gentemann C."/>
            <person name="Eikrem W."/>
            <person name="Gready J.E."/>
            <person name="John U."/>
            <person name="Lanier W."/>
            <person name="Lindquist E.A."/>
            <person name="Lucas S."/>
            <person name="Mayer K.F."/>
            <person name="Moreau H."/>
            <person name="Not F."/>
            <person name="Otillar R."/>
            <person name="Panaud O."/>
            <person name="Pangilinan J."/>
            <person name="Paulsen I."/>
            <person name="Piegu B."/>
            <person name="Poliakov A."/>
            <person name="Robbens S."/>
            <person name="Schmutz J."/>
            <person name="Toulza E."/>
            <person name="Wyss T."/>
            <person name="Zelensky A."/>
            <person name="Zhou K."/>
            <person name="Armbrust E.V."/>
            <person name="Bhattacharya D."/>
            <person name="Goodenough U.W."/>
            <person name="Van de Peer Y."/>
            <person name="Grigoriev I.V."/>
        </authorList>
    </citation>
    <scope>NUCLEOTIDE SEQUENCE [LARGE SCALE GENOMIC DNA]</scope>
    <source>
        <strain evidence="13">RCC299 / NOUM17</strain>
    </source>
</reference>
<evidence type="ECO:0000256" key="2">
    <source>
        <dbReference type="ARBA" id="ARBA00022516"/>
    </source>
</evidence>
<gene>
    <name evidence="12" type="ORF">MICPUN_107159</name>
</gene>
<evidence type="ECO:0000313" key="12">
    <source>
        <dbReference type="EMBL" id="ACO66295.1"/>
    </source>
</evidence>
<dbReference type="InterPro" id="IPR016039">
    <property type="entry name" value="Thiolase-like"/>
</dbReference>
<dbReference type="eggNOG" id="KOG1394">
    <property type="taxonomic scope" value="Eukaryota"/>
</dbReference>
<dbReference type="FunCoup" id="C1EET5">
    <property type="interactions" value="753"/>
</dbReference>
<feature type="active site" description="For beta-ketoacyl synthase activity" evidence="9">
    <location>
        <position position="177"/>
    </location>
</feature>
<dbReference type="InterPro" id="IPR017568">
    <property type="entry name" value="3-oxoacyl-ACP_synth-2"/>
</dbReference>
<evidence type="ECO:0000256" key="6">
    <source>
        <dbReference type="ARBA" id="ARBA00023160"/>
    </source>
</evidence>
<dbReference type="GO" id="GO:0006633">
    <property type="term" value="P:fatty acid biosynthetic process"/>
    <property type="evidence" value="ECO:0007669"/>
    <property type="project" value="UniProtKB-KW"/>
</dbReference>
<organism evidence="12 13">
    <name type="scientific">Micromonas commoda (strain RCC299 / NOUM17 / CCMP2709)</name>
    <name type="common">Picoplanktonic green alga</name>
    <dbReference type="NCBI Taxonomy" id="296587"/>
    <lineage>
        <taxon>Eukaryota</taxon>
        <taxon>Viridiplantae</taxon>
        <taxon>Chlorophyta</taxon>
        <taxon>Mamiellophyceae</taxon>
        <taxon>Mamiellales</taxon>
        <taxon>Mamiellaceae</taxon>
        <taxon>Micromonas</taxon>
    </lineage>
</organism>
<dbReference type="Pfam" id="PF00109">
    <property type="entry name" value="ketoacyl-synt"/>
    <property type="match status" value="1"/>
</dbReference>
<dbReference type="Proteomes" id="UP000002009">
    <property type="component" value="Chromosome 11"/>
</dbReference>
<dbReference type="KEGG" id="mis:MICPUN_107159"/>
<dbReference type="SUPFAM" id="SSF53901">
    <property type="entry name" value="Thiolase-like"/>
    <property type="match status" value="2"/>
</dbReference>
<dbReference type="STRING" id="296587.C1EET5"/>
<dbReference type="NCBIfam" id="NF005589">
    <property type="entry name" value="PRK07314.1"/>
    <property type="match status" value="1"/>
</dbReference>
<keyword evidence="4" id="KW-0276">Fatty acid metabolism</keyword>
<dbReference type="EMBL" id="CP001330">
    <property type="protein sequence ID" value="ACO66295.1"/>
    <property type="molecule type" value="Genomic_DNA"/>
</dbReference>